<reference evidence="2" key="1">
    <citation type="journal article" date="2019" name="Int. J. Syst. Evol. Microbiol.">
        <title>The Global Catalogue of Microorganisms (GCM) 10K type strain sequencing project: providing services to taxonomists for standard genome sequencing and annotation.</title>
        <authorList>
            <consortium name="The Broad Institute Genomics Platform"/>
            <consortium name="The Broad Institute Genome Sequencing Center for Infectious Disease"/>
            <person name="Wu L."/>
            <person name="Ma J."/>
        </authorList>
    </citation>
    <scope>NUCLEOTIDE SEQUENCE [LARGE SCALE GENOMIC DNA]</scope>
    <source>
        <strain evidence="2">KCTC 42083</strain>
    </source>
</reference>
<evidence type="ECO:0000313" key="2">
    <source>
        <dbReference type="Proteomes" id="UP000608923"/>
    </source>
</evidence>
<gene>
    <name evidence="1" type="ORF">GCM10010096_31720</name>
</gene>
<dbReference type="Proteomes" id="UP000608923">
    <property type="component" value="Unassembled WGS sequence"/>
</dbReference>
<dbReference type="AlphaFoldDB" id="A0A8H9IKD9"/>
<protein>
    <submittedName>
        <fullName evidence="1">Uncharacterized protein</fullName>
    </submittedName>
</protein>
<dbReference type="EMBL" id="BMZN01000005">
    <property type="protein sequence ID" value="GHC56461.1"/>
    <property type="molecule type" value="Genomic_DNA"/>
</dbReference>
<evidence type="ECO:0000313" key="1">
    <source>
        <dbReference type="EMBL" id="GHC56461.1"/>
    </source>
</evidence>
<name>A0A8H9IKD9_9BURK</name>
<proteinExistence type="predicted"/>
<accession>A0A8H9IKD9</accession>
<keyword evidence="2" id="KW-1185">Reference proteome</keyword>
<comment type="caution">
    <text evidence="1">The sequence shown here is derived from an EMBL/GenBank/DDBJ whole genome shotgun (WGS) entry which is preliminary data.</text>
</comment>
<organism evidence="1 2">
    <name type="scientific">Alcaligenes pakistanensis</name>
    <dbReference type="NCBI Taxonomy" id="1482717"/>
    <lineage>
        <taxon>Bacteria</taxon>
        <taxon>Pseudomonadati</taxon>
        <taxon>Pseudomonadota</taxon>
        <taxon>Betaproteobacteria</taxon>
        <taxon>Burkholderiales</taxon>
        <taxon>Alcaligenaceae</taxon>
        <taxon>Alcaligenes</taxon>
    </lineage>
</organism>
<sequence>MLPEMARVERVQMRKSRINRYPSRIAIIKTEITWLEIGIGAVQTESTSGYDSPHGGEYLLPDLAARKHHADP</sequence>